<evidence type="ECO:0000313" key="2">
    <source>
        <dbReference type="EMBL" id="AYC37649.1"/>
    </source>
</evidence>
<dbReference type="SUPFAM" id="SSF159888">
    <property type="entry name" value="YdhG-like"/>
    <property type="match status" value="1"/>
</dbReference>
<sequence>MGRMDADVQTWIDGIAPEHRPLFDRVHRLILGACPEATVGLSYGMPTYRVGARRLHVGVWRHGVSLYGWDADAGADLLSRHPRLLSGKGTLRLRSGEAADVTDDELSALVRASLGAGRPAS</sequence>
<feature type="domain" description="YdhG-like" evidence="1">
    <location>
        <begin position="19"/>
        <end position="113"/>
    </location>
</feature>
<dbReference type="KEGG" id="sge:DWG14_01867"/>
<accession>A0AAI8KY19</accession>
<dbReference type="Proteomes" id="UP000265765">
    <property type="component" value="Chromosome"/>
</dbReference>
<dbReference type="Gene3D" id="3.90.1150.200">
    <property type="match status" value="1"/>
</dbReference>
<proteinExistence type="predicted"/>
<reference evidence="2 3" key="1">
    <citation type="submission" date="2018-09" db="EMBL/GenBank/DDBJ databases">
        <title>Production of Trimethoprim by Streptomyces sp. 3E-1.</title>
        <authorList>
            <person name="Kang H.J."/>
            <person name="Kim S.B."/>
        </authorList>
    </citation>
    <scope>NUCLEOTIDE SEQUENCE [LARGE SCALE GENOMIC DNA]</scope>
    <source>
        <strain evidence="2 3">3E-1</strain>
    </source>
</reference>
<dbReference type="AlphaFoldDB" id="A0AAI8KY19"/>
<dbReference type="InterPro" id="IPR014922">
    <property type="entry name" value="YdhG-like"/>
</dbReference>
<dbReference type="Pfam" id="PF08818">
    <property type="entry name" value="DUF1801"/>
    <property type="match status" value="1"/>
</dbReference>
<gene>
    <name evidence="2" type="ORF">DWG14_01867</name>
</gene>
<evidence type="ECO:0000313" key="3">
    <source>
        <dbReference type="Proteomes" id="UP000265765"/>
    </source>
</evidence>
<protein>
    <recommendedName>
        <fullName evidence="1">YdhG-like domain-containing protein</fullName>
    </recommendedName>
</protein>
<dbReference type="EMBL" id="CP032427">
    <property type="protein sequence ID" value="AYC37649.1"/>
    <property type="molecule type" value="Genomic_DNA"/>
</dbReference>
<name>A0AAI8KY19_9ACTN</name>
<organism evidence="2 3">
    <name type="scientific">Streptomyces griseorubiginosus</name>
    <dbReference type="NCBI Taxonomy" id="67304"/>
    <lineage>
        <taxon>Bacteria</taxon>
        <taxon>Bacillati</taxon>
        <taxon>Actinomycetota</taxon>
        <taxon>Actinomycetes</taxon>
        <taxon>Kitasatosporales</taxon>
        <taxon>Streptomycetaceae</taxon>
        <taxon>Streptomyces</taxon>
    </lineage>
</organism>
<evidence type="ECO:0000259" key="1">
    <source>
        <dbReference type="Pfam" id="PF08818"/>
    </source>
</evidence>